<keyword evidence="2" id="KW-1185">Reference proteome</keyword>
<dbReference type="AlphaFoldDB" id="A0A2H9TM19"/>
<dbReference type="OrthoDB" id="4347at2759"/>
<evidence type="ECO:0000313" key="2">
    <source>
        <dbReference type="Proteomes" id="UP000240830"/>
    </source>
</evidence>
<organism evidence="1 2">
    <name type="scientific">Paramicrosporidium saccamoebae</name>
    <dbReference type="NCBI Taxonomy" id="1246581"/>
    <lineage>
        <taxon>Eukaryota</taxon>
        <taxon>Fungi</taxon>
        <taxon>Fungi incertae sedis</taxon>
        <taxon>Cryptomycota</taxon>
        <taxon>Cryptomycota incertae sedis</taxon>
        <taxon>Paramicrosporidium</taxon>
    </lineage>
</organism>
<protein>
    <recommendedName>
        <fullName evidence="3">DUF218 domain-containing protein</fullName>
    </recommendedName>
</protein>
<dbReference type="PANTHER" id="PTHR28110:SF1">
    <property type="entry name" value="TRANSMEMBRANE PROTEIN"/>
    <property type="match status" value="1"/>
</dbReference>
<name>A0A2H9TM19_9FUNG</name>
<sequence>MVCMSLQGPAETAGRFMNQQQLRLPSRAFDEVSKTWPELDHLVIVPGHAIQWCTEVGRNVNDERCWYLLDYQRGQVGSFLEHIKRAALIAKKPTTLLVFSGGQTRSGMGPRSEGQSYFAVAERLGLLAGTVFDRTVTEEFARDSLENLLFSLCRFRQITGKLPAKVTVIGFPFKARRFIDLHRQAAQIDIQDFEYVSIPSHDDGTVQDAYEDFRTDLFGCGEKLARKRAARNPYHQKHGYSESCPELRSLLTKCPLCSEGLIQDNLSSSLHREVADEETKRHMLDILKRFSQLDVEHGMALEAETSSLGFLGELTPEEVDGLSLDELVSRIGPEALSRFEDDLKNNPKFTEAALQEWRPWWLPLLSVQDSTTKLDQSAVPDVLEELPPLSNLTSERPPEMLWNNLVELLYLYIYFSRLYSGELMPHAVDIVTAFLSLSRVLSSQQFTHASVIHAIRSAEASVAMDSEMYLSTETKTMLLEDLLRILSNTGYLLPALGDLQRVFEKAGKVRKSTFFPAKKIYFYNVWLNDEIENDCELVDTITVSMKALITGYIESLECRQAWGRLRCWRRYSIPRLSRPSLAARESRAESRILNKPEKSPNIRLVNAGRDANMIDLEPEPGTRLVVEAIDTPGYGDDISHKVQ</sequence>
<reference evidence="1 2" key="1">
    <citation type="submission" date="2016-10" db="EMBL/GenBank/DDBJ databases">
        <title>The genome of Paramicrosporidium saccamoebae is the missing link in understanding Cryptomycota and Microsporidia evolution.</title>
        <authorList>
            <person name="Quandt C.A."/>
            <person name="Beaudet D."/>
            <person name="Corsaro D."/>
            <person name="Michel R."/>
            <person name="Corradi N."/>
            <person name="James T."/>
        </authorList>
    </citation>
    <scope>NUCLEOTIDE SEQUENCE [LARGE SCALE GENOMIC DNA]</scope>
    <source>
        <strain evidence="1 2">KSL3</strain>
    </source>
</reference>
<comment type="caution">
    <text evidence="1">The sequence shown here is derived from an EMBL/GenBank/DDBJ whole genome shotgun (WGS) entry which is preliminary data.</text>
</comment>
<evidence type="ECO:0000313" key="1">
    <source>
        <dbReference type="EMBL" id="PJF18786.1"/>
    </source>
</evidence>
<dbReference type="GO" id="GO:0005737">
    <property type="term" value="C:cytoplasm"/>
    <property type="evidence" value="ECO:0007669"/>
    <property type="project" value="TreeGrafter"/>
</dbReference>
<evidence type="ECO:0008006" key="3">
    <source>
        <dbReference type="Google" id="ProtNLM"/>
    </source>
</evidence>
<gene>
    <name evidence="1" type="ORF">PSACC_01329</name>
</gene>
<dbReference type="InterPro" id="IPR055323">
    <property type="entry name" value="C57A10.07/YOR238W"/>
</dbReference>
<dbReference type="Proteomes" id="UP000240830">
    <property type="component" value="Unassembled WGS sequence"/>
</dbReference>
<dbReference type="EMBL" id="MTSL01000101">
    <property type="protein sequence ID" value="PJF18786.1"/>
    <property type="molecule type" value="Genomic_DNA"/>
</dbReference>
<dbReference type="PANTHER" id="PTHR28110">
    <property type="entry name" value="TRANSMEMBRANE PROTEIN"/>
    <property type="match status" value="1"/>
</dbReference>
<proteinExistence type="predicted"/>
<accession>A0A2H9TM19</accession>